<evidence type="ECO:0000313" key="2">
    <source>
        <dbReference type="Proteomes" id="UP000195569"/>
    </source>
</evidence>
<protein>
    <submittedName>
        <fullName evidence="1">Uncharacterized protein</fullName>
    </submittedName>
</protein>
<reference evidence="1" key="1">
    <citation type="submission" date="2016-12" db="EMBL/GenBank/DDBJ databases">
        <authorList>
            <person name="Moulin L."/>
        </authorList>
    </citation>
    <scope>NUCLEOTIDE SEQUENCE [LARGE SCALE GENOMIC DNA]</scope>
    <source>
        <strain evidence="1">STM 7183</strain>
    </source>
</reference>
<dbReference type="EMBL" id="CYGY02000011">
    <property type="protein sequence ID" value="SIT37083.1"/>
    <property type="molecule type" value="Genomic_DNA"/>
</dbReference>
<proteinExistence type="predicted"/>
<dbReference type="AlphaFoldDB" id="A0A1N7RPQ5"/>
<organism evidence="1 2">
    <name type="scientific">Paraburkholderia piptadeniae</name>
    <dbReference type="NCBI Taxonomy" id="1701573"/>
    <lineage>
        <taxon>Bacteria</taxon>
        <taxon>Pseudomonadati</taxon>
        <taxon>Pseudomonadota</taxon>
        <taxon>Betaproteobacteria</taxon>
        <taxon>Burkholderiales</taxon>
        <taxon>Burkholderiaceae</taxon>
        <taxon>Paraburkholderia</taxon>
    </lineage>
</organism>
<name>A0A1N7RPQ5_9BURK</name>
<accession>A0A1N7RPQ5</accession>
<comment type="caution">
    <text evidence="1">The sequence shown here is derived from an EMBL/GenBank/DDBJ whole genome shotgun (WGS) entry which is preliminary data.</text>
</comment>
<keyword evidence="2" id="KW-1185">Reference proteome</keyword>
<dbReference type="Proteomes" id="UP000195569">
    <property type="component" value="Unassembled WGS sequence"/>
</dbReference>
<sequence length="79" mass="8855">MRLKKFGAGHITRHRRHGLTLKNFSVVGRVMRADTSRRLEEGRLFGGSGVAPHCPFRSVLRTDTQRAVPPERRNGSSST</sequence>
<evidence type="ECO:0000313" key="1">
    <source>
        <dbReference type="EMBL" id="SIT37083.1"/>
    </source>
</evidence>
<gene>
    <name evidence="1" type="ORF">BN2476_110092</name>
</gene>